<protein>
    <recommendedName>
        <fullName evidence="2">ABC-type transport auxiliary lipoprotein component domain-containing protein</fullName>
    </recommendedName>
</protein>
<comment type="caution">
    <text evidence="3">The sequence shown here is derived from an EMBL/GenBank/DDBJ whole genome shotgun (WGS) entry which is preliminary data.</text>
</comment>
<evidence type="ECO:0000313" key="3">
    <source>
        <dbReference type="EMBL" id="KYF92685.1"/>
    </source>
</evidence>
<feature type="domain" description="ABC-type transport auxiliary lipoprotein component" evidence="2">
    <location>
        <begin position="39"/>
        <end position="165"/>
    </location>
</feature>
<organism evidence="3 4">
    <name type="scientific">Sorangium cellulosum</name>
    <name type="common">Polyangium cellulosum</name>
    <dbReference type="NCBI Taxonomy" id="56"/>
    <lineage>
        <taxon>Bacteria</taxon>
        <taxon>Pseudomonadati</taxon>
        <taxon>Myxococcota</taxon>
        <taxon>Polyangia</taxon>
        <taxon>Polyangiales</taxon>
        <taxon>Polyangiaceae</taxon>
        <taxon>Sorangium</taxon>
    </lineage>
</organism>
<dbReference type="Gene3D" id="3.40.50.10610">
    <property type="entry name" value="ABC-type transport auxiliary lipoprotein component"/>
    <property type="match status" value="1"/>
</dbReference>
<proteinExistence type="predicted"/>
<reference evidence="3 4" key="1">
    <citation type="submission" date="2014-02" db="EMBL/GenBank/DDBJ databases">
        <title>The small core and large imbalanced accessory genome model reveals a collaborative survival strategy of Sorangium cellulosum strains in nature.</title>
        <authorList>
            <person name="Han K."/>
            <person name="Peng R."/>
            <person name="Blom J."/>
            <person name="Li Y.-Z."/>
        </authorList>
    </citation>
    <scope>NUCLEOTIDE SEQUENCE [LARGE SCALE GENOMIC DNA]</scope>
    <source>
        <strain evidence="3 4">So0011-07</strain>
    </source>
</reference>
<evidence type="ECO:0000313" key="4">
    <source>
        <dbReference type="Proteomes" id="UP000075635"/>
    </source>
</evidence>
<evidence type="ECO:0000259" key="2">
    <source>
        <dbReference type="Pfam" id="PF03886"/>
    </source>
</evidence>
<dbReference type="EMBL" id="JEMB01000892">
    <property type="protein sequence ID" value="KYF92685.1"/>
    <property type="molecule type" value="Genomic_DNA"/>
</dbReference>
<accession>A0A150SJP7</accession>
<sequence>MTIAKTLSIALLLALPGCALTSKADPLSVRYFTPKWEAASRVSERPSAGGPRLRLGQISSSSHLRNRIVYRSSDVEVAMYEDRRWTEKPEEYVRRALAQALFEERPLVQALAGAGPTLDVELLAFDEVQRKDGRAARVTLHYAVQDDRSVLDAQSITVEVEIRGNPRDPENMAAA</sequence>
<evidence type="ECO:0000256" key="1">
    <source>
        <dbReference type="SAM" id="SignalP"/>
    </source>
</evidence>
<keyword evidence="1" id="KW-0732">Signal</keyword>
<feature type="chain" id="PRO_5007568710" description="ABC-type transport auxiliary lipoprotein component domain-containing protein" evidence="1">
    <location>
        <begin position="25"/>
        <end position="175"/>
    </location>
</feature>
<dbReference type="Pfam" id="PF03886">
    <property type="entry name" value="ABC_trans_aux"/>
    <property type="match status" value="1"/>
</dbReference>
<dbReference type="Proteomes" id="UP000075635">
    <property type="component" value="Unassembled WGS sequence"/>
</dbReference>
<feature type="non-terminal residue" evidence="3">
    <location>
        <position position="175"/>
    </location>
</feature>
<gene>
    <name evidence="3" type="ORF">BE17_49700</name>
</gene>
<dbReference type="InterPro" id="IPR005586">
    <property type="entry name" value="ABC_trans_aux"/>
</dbReference>
<feature type="signal peptide" evidence="1">
    <location>
        <begin position="1"/>
        <end position="24"/>
    </location>
</feature>
<name>A0A150SJP7_SORCE</name>
<dbReference type="AlphaFoldDB" id="A0A150SJP7"/>
<dbReference type="SUPFAM" id="SSF159594">
    <property type="entry name" value="XCC0632-like"/>
    <property type="match status" value="1"/>
</dbReference>